<evidence type="ECO:0000313" key="3">
    <source>
        <dbReference type="Proteomes" id="UP000292372"/>
    </source>
</evidence>
<reference evidence="2 3" key="1">
    <citation type="journal article" date="2015" name="Int. J. Syst. Evol. Microbiol.">
        <title>Hyunsoonleella pacifica sp. nov., isolated from seawater of South Pacific Gyre.</title>
        <authorList>
            <person name="Gao X."/>
            <person name="Zhang Z."/>
            <person name="Dai X."/>
            <person name="Zhang X.H."/>
        </authorList>
    </citation>
    <scope>NUCLEOTIDE SEQUENCE [LARGE SCALE GENOMIC DNA]</scope>
    <source>
        <strain evidence="2 3">SW033</strain>
    </source>
</reference>
<gene>
    <name evidence="2" type="ORF">EYD46_10965</name>
</gene>
<keyword evidence="1" id="KW-0732">Signal</keyword>
<proteinExistence type="predicted"/>
<evidence type="ECO:0000313" key="2">
    <source>
        <dbReference type="EMBL" id="TBN15641.1"/>
    </source>
</evidence>
<dbReference type="RefSeq" id="WP_130937194.1">
    <property type="nucleotide sequence ID" value="NZ_BMEE01000003.1"/>
</dbReference>
<dbReference type="Proteomes" id="UP000292372">
    <property type="component" value="Unassembled WGS sequence"/>
</dbReference>
<dbReference type="AlphaFoldDB" id="A0A4Q9FN34"/>
<comment type="caution">
    <text evidence="2">The sequence shown here is derived from an EMBL/GenBank/DDBJ whole genome shotgun (WGS) entry which is preliminary data.</text>
</comment>
<keyword evidence="3" id="KW-1185">Reference proteome</keyword>
<feature type="signal peptide" evidence="1">
    <location>
        <begin position="1"/>
        <end position="26"/>
    </location>
</feature>
<dbReference type="OrthoDB" id="1522982at2"/>
<accession>A0A4Q9FN34</accession>
<protein>
    <submittedName>
        <fullName evidence="2">Cell envelope biogenesis protein OmpA</fullName>
    </submittedName>
</protein>
<evidence type="ECO:0000256" key="1">
    <source>
        <dbReference type="SAM" id="SignalP"/>
    </source>
</evidence>
<dbReference type="InterPro" id="IPR011250">
    <property type="entry name" value="OMP/PagP_B-barrel"/>
</dbReference>
<name>A0A4Q9FN34_9FLAO</name>
<dbReference type="SUPFAM" id="SSF56925">
    <property type="entry name" value="OMPA-like"/>
    <property type="match status" value="1"/>
</dbReference>
<sequence length="212" mass="22925">MNPKIVILKTISFSMLLFVCSFNGLAQGDTSKLKAQIALGINNPSSDGFVTTFKGKSINFPTVNLGVQYMLTSQLGAKLDYGFNRISNDNASPEFKLNYTRINLQGVYDASRILRFSQRVGAFLHAGPGISIINPLGNYGNNDVSFINAITGIELHYGISDSLTFYMDTSYVFGFGKDFSPISDGFGAFNGDLLTVTFGVSISLSGCYFCGS</sequence>
<dbReference type="EMBL" id="SIRS01000004">
    <property type="protein sequence ID" value="TBN15641.1"/>
    <property type="molecule type" value="Genomic_DNA"/>
</dbReference>
<feature type="chain" id="PRO_5020434009" evidence="1">
    <location>
        <begin position="27"/>
        <end position="212"/>
    </location>
</feature>
<organism evidence="2 3">
    <name type="scientific">Hyunsoonleella pacifica</name>
    <dbReference type="NCBI Taxonomy" id="1080224"/>
    <lineage>
        <taxon>Bacteria</taxon>
        <taxon>Pseudomonadati</taxon>
        <taxon>Bacteroidota</taxon>
        <taxon>Flavobacteriia</taxon>
        <taxon>Flavobacteriales</taxon>
        <taxon>Flavobacteriaceae</taxon>
    </lineage>
</organism>